<dbReference type="PANTHER" id="PTHR32305:SF15">
    <property type="entry name" value="PROTEIN RHSA-RELATED"/>
    <property type="match status" value="1"/>
</dbReference>
<proteinExistence type="predicted"/>
<name>A0ABR9KCS4_9ACTN</name>
<dbReference type="NCBIfam" id="NF033679">
    <property type="entry name" value="DNRLRE_dom"/>
    <property type="match status" value="2"/>
</dbReference>
<dbReference type="InterPro" id="IPR031325">
    <property type="entry name" value="RHS_repeat"/>
</dbReference>
<dbReference type="Gene3D" id="2.180.10.10">
    <property type="entry name" value="RHS repeat-associated core"/>
    <property type="match status" value="5"/>
</dbReference>
<accession>A0ABR9KCS4</accession>
<sequence length="2758" mass="299485">MSQLASWVSGGIAGLFTEDPKGEIRPSGQQITLPGSRAAAPASAAKQPPGKRVKEEAGKRSLFGKVYQLEDGRSQLELSTRPVHYKDADGRWQDVDTRIEAVAEDGFVQGNDKAGFSTRFGDKTDKLAKIKLGERQLTFGVAGDAKQVAPVVKGSTVTYPGVWDGTDLVYTVTPSGVKEYLVLSKPPASGTAYSFTVKTGGVSAQQNADGSIAFNGDDGTPAFTVPKPFMIDSEVDAASPYGKRYSDAVTQAVTQQGSEATITLTPDAAWLAAPERKWPVVIDPTINLPDWANPTQDTYVDAGAATGNFVSSWMLPVGKSASGVKRSLMYFNPPDADVLPIGTRIDQAQLQMYFDQSLGDAAPVTIEAREITSDWVTNIGSTTWNRQPTFSSTVASSVIRNAGEVSRWHSFDVTGMVNAWYATVEAPMHGIMLKAANEAKTAPVAGVAYHASEDVFGGEGMIGDGTTFPRLVVTFGKPSVSLKPVTTTTALGASLEWTAYTDPTPADASDDLAEYRLHRICPSGCYDTSTTRRSVDTLVAALQPGTTAYVDTSSGADPSDAASDWYIHEATYWVEAVLKNGQAVPSQRLRVPLPKPGMISKVLTGSADTTLASGEPTTGHDQLSGAKWIRAANTATAQGNTRAVVKFDDYATQIPADAQVSQASLSLWQTTGSGSGAGFDVHKLTKAFDESATWNSPWTSPGGDFDPAVLGSVSGMAGQPGWRRWTVTDAAKAWTATPASNHGVLVKVANEAGTAKQSLSFLASEGEESLLRPKLRVTYVDPAAVRSFYAPGTPERMDTTSAQQISVMVTNTTNETWPAASTAVSYHWKLPDGTEVSTPDSQLKTALPYDLPPGASVQVDADVKAPAVSGDGTNKAEGMQLVWDVQDTLTNNWKSATHHLPELPQQIRIDSPTSDLLGAEKFYAYTGKNTGAGSTALVNPYAGNVVWNYNAFTNPSRGVQTFVRMTYNSLDTSTASLGYGWSLQTSTLQKLGSQLKFHPPGGHRFWPQQVRLIDGDGTTHVWTLDTHGLDVSDCRPTTCDYKHPRGVHLYLQRVADAADPARYSEDPTRQWVFTKPDRTQFVFDEEGFQSAIVDKNGNTMSFTYERRKSNNKPTKFLQYITDAAARETLRLTYYKKGQDYTYINDEGAEVSDTKLTSPHIIDNVESITDIAGRKVTFTYTDKGLMAKMVDGFGDAGAKTFRFTYDALQGNKNVKLVAIEDPRGNATKLKYYTAPVDPKDLWKVETLTDRLNGVTKFDYVDPDGPQGGMIHATITDPLQHATKYVLDAYGRPESILNAKNETTALTWDPDHNVVKLTEDNRAYATWVFDQKTGYPLELKDAEANANSTAPTVLGYEAPAIFNGYVADLVEKTSPEGRKWKFGYDAKGNLKTVTDPLGVASPTEGDYTTSYDYDPVGQLIKSTDANGNPTVFSDYHPTGYPQKITDALGVETPAEGDHTTSTEYDKRGNVLSVTDALGKKTTQTYDLFKRPLESKVPKDQDKGEYIVTPAPIYDFNDNAVKMTSPNGAVATAVYDQADQLIESNLPKDFDSGPERKATYTWDLAGNLKTRTEPKGNLTPDVAGDFTTSYVYDKIYQLTDVLNAEPYKHKITYTYDNVGNVEKVVDPRKNTTADAADFTTFYAYDRNHRVTHVKDAAGFQTITDYDLDGLVEGQTDQDGNKTLIRLDGRGAVEETHVPHSETDGVIKYTVTQFEYDEVGNRTKVVTPRGVETADDPTDFIAETKYDKLNRPMEEIYPFDRDDPKYNTPDSVKYVYDEVSRLKEISAPPSHGQSIRNVSSMTYWDNGWSKTTIDQWDIKTTYEYNPLGLQINRTVTSAGGSSQRALDWSYYPDGKLKTHSDDGVPLGLDVVLGDNSDIGQVTAVGSWTLAGTGTASSSNIVGPAVTATATSGFVGYDYATAPAGTGQSSFTWGLTTPTPGSYKVQVKYPAGATATNAKYTIKHDGGEQVAIVDQTKNTGDWVELGSFAFTAGNTHTITLTDEANGSVVADAVKLVRDNSGETDAEKKDFAYTYDANANLTKIDDRSPTAKIDVWDIAYTGLNQISKVEEKLAGVLKNTTTYTYNENSAVTERTHDKTLATYRYDVRDLVDQVVNKKSATDTAPKVTSYTYTPKAERLTETKANGNTVTYDYFLDRLLQHSIEKKSNQTVVAEHTIGYQGNLHRSRDLTKIQNADNPGAYLEHDFTYTYDPRDRIAKTVKTPVSGGTASTETYWHDANSNVYEEDVLGKKTTFTYDRNRLMTSVTDGATSTYNYDPYGRLRTITGGGKVQEKYTYDGFDHVTRHEKLGGDGASTVTTYTYDPLDRTTSKTEKDGSASAKTTAYSYLGLSGEVLDEEVAGKLTKSFQYSPWGERLSQVKVTGTGGEESSYYGYNAHTDVEQITTDAGDTRATYGYTAYGSNDDKLFTGVDKPDPADPTAKEEYNPYRFNAKRWDNSTGMYDMGFRDYNPNLNRFLNLDSYNGALADLGLGLDPWTANRYAFTGGNPITNIEIDGHDFWDDLSGATAFGADPGSAGSILAHGAEAAAGWATMMAGAASAFGGGAACLTGVGCVAGAPAVALGAGAVTVGATTAGLGASGLLNDIRHIVQAAAGEGTESSQNSSNSSSSSAGNEEVAKSRGQLAQEGGSEYERFLWKKFGHEGDFKVGKRQFDGKRFEGEVETWYEAKSGAFWDRVLKDSKTMESFKGKMGEAVKIARENNARFEIISENPIPETITKWLTKKGIPFREVTRPKPSSSGPARYSAE</sequence>
<keyword evidence="4" id="KW-1185">Reference proteome</keyword>
<dbReference type="Proteomes" id="UP000661607">
    <property type="component" value="Unassembled WGS sequence"/>
</dbReference>
<feature type="compositionally biased region" description="Low complexity" evidence="1">
    <location>
        <begin position="2611"/>
        <end position="2622"/>
    </location>
</feature>
<dbReference type="NCBIfam" id="TIGR03696">
    <property type="entry name" value="Rhs_assc_core"/>
    <property type="match status" value="1"/>
</dbReference>
<feature type="domain" description="Golvesin/Xly CBD-like" evidence="2">
    <location>
        <begin position="1900"/>
        <end position="2012"/>
    </location>
</feature>
<feature type="region of interest" description="Disordered" evidence="1">
    <location>
        <begin position="15"/>
        <end position="57"/>
    </location>
</feature>
<evidence type="ECO:0000313" key="4">
    <source>
        <dbReference type="Proteomes" id="UP000661607"/>
    </source>
</evidence>
<comment type="caution">
    <text evidence="3">The sequence shown here is derived from an EMBL/GenBank/DDBJ whole genome shotgun (WGS) entry which is preliminary data.</text>
</comment>
<reference evidence="3 4" key="1">
    <citation type="submission" date="2020-10" db="EMBL/GenBank/DDBJ databases">
        <title>Sequencing the genomes of 1000 actinobacteria strains.</title>
        <authorList>
            <person name="Klenk H.-P."/>
        </authorList>
    </citation>
    <scope>NUCLEOTIDE SEQUENCE [LARGE SCALE GENOMIC DNA]</scope>
    <source>
        <strain evidence="3 4">DSM 43748</strain>
    </source>
</reference>
<dbReference type="InterPro" id="IPR033803">
    <property type="entry name" value="CBD-like_Golvesin-Xly"/>
</dbReference>
<dbReference type="Pfam" id="PF05593">
    <property type="entry name" value="RHS_repeat"/>
    <property type="match status" value="2"/>
</dbReference>
<feature type="region of interest" description="Disordered" evidence="1">
    <location>
        <begin position="2606"/>
        <end position="2637"/>
    </location>
</feature>
<dbReference type="RefSeq" id="WP_192775022.1">
    <property type="nucleotide sequence ID" value="NZ_BAAASY010000045.1"/>
</dbReference>
<dbReference type="PANTHER" id="PTHR32305">
    <property type="match status" value="1"/>
</dbReference>
<evidence type="ECO:0000313" key="3">
    <source>
        <dbReference type="EMBL" id="MBE1559803.1"/>
    </source>
</evidence>
<dbReference type="Pfam" id="PF25275">
    <property type="entry name" value="Golvesin_C"/>
    <property type="match status" value="1"/>
</dbReference>
<dbReference type="Gene3D" id="2.60.120.260">
    <property type="entry name" value="Galactose-binding domain-like"/>
    <property type="match status" value="1"/>
</dbReference>
<gene>
    <name evidence="3" type="ORF">H4W81_002582</name>
</gene>
<dbReference type="EMBL" id="JADBEF010000001">
    <property type="protein sequence ID" value="MBE1559803.1"/>
    <property type="molecule type" value="Genomic_DNA"/>
</dbReference>
<dbReference type="InterPro" id="IPR006530">
    <property type="entry name" value="YD"/>
</dbReference>
<dbReference type="InterPro" id="IPR022385">
    <property type="entry name" value="Rhs_assc_core"/>
</dbReference>
<feature type="compositionally biased region" description="Low complexity" evidence="1">
    <location>
        <begin position="34"/>
        <end position="50"/>
    </location>
</feature>
<evidence type="ECO:0000259" key="2">
    <source>
        <dbReference type="Pfam" id="PF25275"/>
    </source>
</evidence>
<evidence type="ECO:0000256" key="1">
    <source>
        <dbReference type="SAM" id="MobiDB-lite"/>
    </source>
</evidence>
<dbReference type="NCBIfam" id="TIGR01643">
    <property type="entry name" value="YD_repeat_2x"/>
    <property type="match status" value="3"/>
</dbReference>
<dbReference type="InterPro" id="IPR050708">
    <property type="entry name" value="T6SS_VgrG/RHS"/>
</dbReference>
<protein>
    <submittedName>
        <fullName evidence="3">RHS repeat-associated protein</fullName>
    </submittedName>
</protein>
<organism evidence="3 4">
    <name type="scientific">Nonomuraea africana</name>
    <dbReference type="NCBI Taxonomy" id="46171"/>
    <lineage>
        <taxon>Bacteria</taxon>
        <taxon>Bacillati</taxon>
        <taxon>Actinomycetota</taxon>
        <taxon>Actinomycetes</taxon>
        <taxon>Streptosporangiales</taxon>
        <taxon>Streptosporangiaceae</taxon>
        <taxon>Nonomuraea</taxon>
    </lineage>
</organism>